<keyword evidence="2 6" id="KW-0732">Signal</keyword>
<dbReference type="InterPro" id="IPR006626">
    <property type="entry name" value="PbH1"/>
</dbReference>
<evidence type="ECO:0000259" key="8">
    <source>
        <dbReference type="PROSITE" id="PS51820"/>
    </source>
</evidence>
<keyword evidence="4" id="KW-0325">Glycoprotein</keyword>
<dbReference type="InterPro" id="IPR037524">
    <property type="entry name" value="PA14/GLEYA"/>
</dbReference>
<dbReference type="Gene3D" id="2.60.40.10">
    <property type="entry name" value="Immunoglobulins"/>
    <property type="match status" value="12"/>
</dbReference>
<proteinExistence type="predicted"/>
<dbReference type="InterPro" id="IPR002909">
    <property type="entry name" value="IPT_dom"/>
</dbReference>
<dbReference type="SMART" id="SM00710">
    <property type="entry name" value="PbH1"/>
    <property type="match status" value="6"/>
</dbReference>
<dbReference type="GeneTree" id="ENSGT00940000157594"/>
<dbReference type="InterPro" id="IPR052387">
    <property type="entry name" value="Fibrocystin"/>
</dbReference>
<dbReference type="InterPro" id="IPR019316">
    <property type="entry name" value="G8_domain"/>
</dbReference>
<evidence type="ECO:0000256" key="6">
    <source>
        <dbReference type="SAM" id="SignalP"/>
    </source>
</evidence>
<feature type="signal peptide" evidence="6">
    <location>
        <begin position="1"/>
        <end position="23"/>
    </location>
</feature>
<organism evidence="9 10">
    <name type="scientific">Leptobrachium leishanense</name>
    <name type="common">Leishan spiny toad</name>
    <dbReference type="NCBI Taxonomy" id="445787"/>
    <lineage>
        <taxon>Eukaryota</taxon>
        <taxon>Metazoa</taxon>
        <taxon>Chordata</taxon>
        <taxon>Craniata</taxon>
        <taxon>Vertebrata</taxon>
        <taxon>Euteleostomi</taxon>
        <taxon>Amphibia</taxon>
        <taxon>Batrachia</taxon>
        <taxon>Anura</taxon>
        <taxon>Pelobatoidea</taxon>
        <taxon>Megophryidae</taxon>
        <taxon>Leptobrachium</taxon>
    </lineage>
</organism>
<dbReference type="SUPFAM" id="SSF56988">
    <property type="entry name" value="Anthrax protective antigen"/>
    <property type="match status" value="1"/>
</dbReference>
<feature type="transmembrane region" description="Helical" evidence="5">
    <location>
        <begin position="96"/>
        <end position="122"/>
    </location>
</feature>
<evidence type="ECO:0000256" key="4">
    <source>
        <dbReference type="ARBA" id="ARBA00023180"/>
    </source>
</evidence>
<dbReference type="InterPro" id="IPR014756">
    <property type="entry name" value="Ig_E-set"/>
</dbReference>
<dbReference type="FunFam" id="2.60.40.10:FF:001195">
    <property type="entry name" value="PKHD1 like 1"/>
    <property type="match status" value="1"/>
</dbReference>
<dbReference type="FunFam" id="2.60.40.10:FF:001316">
    <property type="entry name" value="PKHD1 like 1"/>
    <property type="match status" value="1"/>
</dbReference>
<protein>
    <recommendedName>
        <fullName evidence="11">Fibrocystin-L</fullName>
    </recommendedName>
</protein>
<keyword evidence="10" id="KW-1185">Reference proteome</keyword>
<evidence type="ECO:0000313" key="9">
    <source>
        <dbReference type="Ensembl" id="ENSLLEP00000040533.1"/>
    </source>
</evidence>
<evidence type="ECO:0008006" key="11">
    <source>
        <dbReference type="Google" id="ProtNLM"/>
    </source>
</evidence>
<dbReference type="SMART" id="SM01225">
    <property type="entry name" value="G8"/>
    <property type="match status" value="1"/>
</dbReference>
<dbReference type="Pfam" id="PF24606">
    <property type="entry name" value="CEMIP_beta-hel"/>
    <property type="match status" value="1"/>
</dbReference>
<dbReference type="FunFam" id="2.60.40.420:FF:000065">
    <property type="entry name" value="Fibrocystin-L"/>
    <property type="match status" value="1"/>
</dbReference>
<keyword evidence="5" id="KW-1133">Transmembrane helix</keyword>
<dbReference type="FunFam" id="2.60.40.10:FF:000857">
    <property type="entry name" value="PKHD1 like 1"/>
    <property type="match status" value="1"/>
</dbReference>
<evidence type="ECO:0000256" key="1">
    <source>
        <dbReference type="ARBA" id="ARBA00004196"/>
    </source>
</evidence>
<accession>A0A8C5QPB2</accession>
<dbReference type="Ensembl" id="ENSLLET00000042182.1">
    <property type="protein sequence ID" value="ENSLLEP00000040533.1"/>
    <property type="gene ID" value="ENSLLEG00000024079.1"/>
</dbReference>
<dbReference type="Pfam" id="PF01833">
    <property type="entry name" value="TIG"/>
    <property type="match status" value="10"/>
</dbReference>
<dbReference type="PROSITE" id="PS51820">
    <property type="entry name" value="PA14"/>
    <property type="match status" value="1"/>
</dbReference>
<feature type="chain" id="PRO_5034041744" description="Fibrocystin-L" evidence="6">
    <location>
        <begin position="24"/>
        <end position="2838"/>
    </location>
</feature>
<dbReference type="PANTHER" id="PTHR46769">
    <property type="entry name" value="POLYCYSTIC KIDNEY AND HEPATIC DISEASE 1 (AUTOSOMAL RECESSIVE)-LIKE 1"/>
    <property type="match status" value="1"/>
</dbReference>
<keyword evidence="5" id="KW-0472">Membrane</keyword>
<dbReference type="Gene3D" id="2.60.40.420">
    <property type="entry name" value="Cupredoxins - blue copper proteins"/>
    <property type="match status" value="1"/>
</dbReference>
<dbReference type="SMART" id="SM00429">
    <property type="entry name" value="IPT"/>
    <property type="match status" value="10"/>
</dbReference>
<evidence type="ECO:0000256" key="3">
    <source>
        <dbReference type="ARBA" id="ARBA00022737"/>
    </source>
</evidence>
<evidence type="ECO:0000256" key="5">
    <source>
        <dbReference type="SAM" id="Phobius"/>
    </source>
</evidence>
<evidence type="ECO:0000313" key="10">
    <source>
        <dbReference type="Proteomes" id="UP000694569"/>
    </source>
</evidence>
<reference evidence="9" key="2">
    <citation type="submission" date="2025-09" db="UniProtKB">
        <authorList>
            <consortium name="Ensembl"/>
        </authorList>
    </citation>
    <scope>IDENTIFICATION</scope>
</reference>
<feature type="domain" description="G8" evidence="7">
    <location>
        <begin position="1920"/>
        <end position="2040"/>
    </location>
</feature>
<dbReference type="Pfam" id="PF10162">
    <property type="entry name" value="G8"/>
    <property type="match status" value="1"/>
</dbReference>
<dbReference type="FunFam" id="2.60.40.10:FF:001165">
    <property type="entry name" value="PKHD1 like 1"/>
    <property type="match status" value="1"/>
</dbReference>
<name>A0A8C5QPB2_9ANUR</name>
<dbReference type="PANTHER" id="PTHR46769:SF3">
    <property type="entry name" value="FIBROCYSTIN-L"/>
    <property type="match status" value="1"/>
</dbReference>
<dbReference type="Proteomes" id="UP000694569">
    <property type="component" value="Unplaced"/>
</dbReference>
<sequence>NGLFNVIFANIGIMPLSAGFAEANQFNYGDGNDNLGNKVQMVSSTMSFPCDVEKDASHATQITCYTRPMPEDRYAVKISVDGVAAKDKNLCWGLNCYFYLSFILILFFCSPGSLITISGYIITDVFGSSTKMTEYQYFFFPRSLPDISTYFVSSINKITMFQTYAEITSISPSGGSVQGGTLITITGRYFDQTDSPAKVLVGGTFLSASSLTLTEESNYFIQCLQVFPSPFYYLFFFKTIKGNRGLKMERWNNTYAVDNAVKFNENSTGYAGQSWVDSAYKKWASESSFTVRLGGFLVPSETDFYRFYIRGDDLYSLYFNISGEPADKVKVAYGSSITSSYYTSDRQKSEEFYLQKDKPYYIEMYLGNYGSAAIIDVGLYKRGSSYLEGQTSDAVNEIQVIQSQTTKVLETQIISVKNWSSSTPVQEVQTIRITKNCSSSCPPLYYKLIYDGEKTVMLSADSAAAEVQSALNNLWSLKPDSVQVTMESNDLQTVYSVTYISQRGDFQLLSYEIPAGSNMTIDVEEQIKGAADMNTFTLRWNGVYSKPLSVNASSAEVRSAVLEMVGPLCPNAIDNRTESSSVKYFRNYETSITLTGSNRGTLTSQTEAFCGRYSLLNPTILFDSEDLNPSQGTYGYISLALHSQLCFAYKGFLENNIVLMFQYDGTSSTVLPEISFSNPFNQEDSWTYTCIDMLSLIKSRYTGKNYKVYRVSIKPISNVYIDDLYIGQIATTNNVDVERRMPALTGSGIAVNDVTVTRLSNDLADHLYTITIIPHGCGYGFPLFSVGFAEVSRFLTPLTAYKYDNGVKPCLKPDMSTQDLQYALQTIPELGQVSVYARDGSCTGYNWYFKYLTAAGYQPLLQINDSAVTGVNPKISAVKKTSGGLFRQHLFGDLLRTPHANPQVEVRINGVPSKCVGDCSYMWDHEQTPAIDSINVTSGTLFFQFPNLNDLHCHESADTQRYEHFQFLAVAHDVTACSLCMILGGTLVTIQGKGFSNDSAVQFGNVTCDVVRADLNTIRCRTPSVTEGPVNAVVFTNGLNGTSENAFLYSSSNTPTISKISPVTTNVLGGATLTIFGTGFNSQTTASMVLVGDKDCKIIAWNPTNITCVLPSLSPGIHHVLAYVENWGFASSGNSSSLTVKYTLKVSSIFPQYGSLYGGTKITLAGFGFNEALEQNTVKIGSVPCDVTSRSETNITCVIQKTGTVYNVSNSVYGFGYAWSPSRLDISVGDTVVWSWNTQALIQDIGYRVFSVSDPANVTYDGKGFYSGDNRLSSGVFSYQFTSPGVYYYSSGYVDNGKTIFMQGTVYVSPAQDQNRGVYLSVGGIEAEYIPGDQITSRSSGPSVANHHKSVSANHVCYSPTITRISPSSGTKYDRITINGTGFSNMSCANQVTVGKYPCTVSHADENSIVCQVDPQNAMSVGIAELVSLTVSNHGNAINTMTQEMERRFALLPHIDNITPTNGSTTGFTRLTIQGSGFSNDNGSITIAGIACSITSVNYTHIICDTQPSYTQNAYISVSVNGIPCQCMRSCYFLYTADVTPVILDVYPAIIHNVSTTLYINGSGFGDNVDDILVYAGDVMLEVVDVNDTLISCTIDPLPAGTYAVQVIVLNKGLASGNPTISSPAEATIITTSGSIQGGTVLVIQGNGFNSINATKVSIGGIMCPIISVSAGEIRCVTPAATSAGEKTVSIVVQSSNYPSLRFTYSESYTPTVTSVLPNTGPSGTLITVSGSRFGVDATKVAVNIGGTQCNISNVKDTELQCTVGDHPGGTYPVRLQNEKGYARTSANFKYELTLSSVSPNQGSFGGGLVITLTGSGFDRLTSNVSVCNSECKVDRLDSNSNTLLCETPAQNGKTCDVRIVNGNDIVQINNSFSYSTALTPVVHDVTPKRGGTGGGTRLTITGSNFSDNFFYIDVWSSKYTWGGESPPDEGSLAVITQGQTILLDQSTPVLKMLLIQGGTLVFDEADIELQSENILITNGGSLQIGTESAPFQHKAIITLHGHLRSPELPVYGAKTLAVREGTLDLHGLPVPVTWTRLAQTADAGTSTITLQQSVTWKAGDEIVIASTGNRLSQKENEKKTILSLSADGKTLNLTEPLTYKHLGISITLPDNSVFEARAEVGLLTRNIVVRGSTNMEWSETISACPDGFDPGEFATQTCFQGRFGEESNSDQFGGCIMFHAPTADKRLAIGRIEYVEIFHAGQAFRLGRYPIHFHLMGDLQFKSYVRGCGIHQTYNRAVTIHNTHHLLIERNVIYDIMGGAFFIEDGIEHGNVLQYNLAVFVRQSTSLLNDDVTPAGFWVTNPNNTIRHNVAAGGTHFGFWYRMHQHPDGPSYDENICQQRVPLGEFYNNTVHSQGWFGIWIFESYFPMSQGSCSSSTPQPAIFKSLTTWNCQKGAEWVQGGALQFHNFSMINNEDAGIETKRVISTYVGGWGEVSGAVIKNTAIVGHVDELGLGSNFCTAKGIILPFDEGLTVSSVKFMNFDRPNCAAIGVTSVTGLCSDRCGGWSAKFDGIQYFNTPNKAGFRWEHEVVLIDTDGTLAGGAGYKVVPESGLLDPSQCSKAQNWSIGFPGHVCQPAVTFHRLAFNNPTPTSLLGKNVIISNSFGASVVPYLAKRLTHPKGWMALLPNANSFNWYFRNAAFITNISYSSTFYGFKNEEYIMISHNLTQRPDMFRIVDVRNMSLETLSYSNSSNGDWTFNNNTKTLTYIVSGKRKVQRRAVAGTLDPSMSNINVNLLVYQCYYKDCITPAPPTTAPTSSSSGYVLWSNRSFWESSAENKYTVPTEGSDVVIPPGILSAVVNIILHCCMNRATISTIAVYLIIDVKCSYWLFALKYIDAS</sequence>
<dbReference type="Gene3D" id="2.60.120.1560">
    <property type="match status" value="1"/>
</dbReference>
<dbReference type="CDD" id="cd00603">
    <property type="entry name" value="IPT_PCSR"/>
    <property type="match status" value="9"/>
</dbReference>
<feature type="domain" description="PA14" evidence="8">
    <location>
        <begin position="241"/>
        <end position="393"/>
    </location>
</feature>
<keyword evidence="5" id="KW-0812">Transmembrane</keyword>
<evidence type="ECO:0000259" key="7">
    <source>
        <dbReference type="PROSITE" id="PS51484"/>
    </source>
</evidence>
<dbReference type="InterPro" id="IPR055401">
    <property type="entry name" value="CEMIP_beta-hel_dom"/>
</dbReference>
<dbReference type="PROSITE" id="PS51484">
    <property type="entry name" value="G8"/>
    <property type="match status" value="1"/>
</dbReference>
<dbReference type="InterPro" id="IPR013783">
    <property type="entry name" value="Ig-like_fold"/>
</dbReference>
<dbReference type="SUPFAM" id="SSF49503">
    <property type="entry name" value="Cupredoxins"/>
    <property type="match status" value="1"/>
</dbReference>
<comment type="subcellular location">
    <subcellularLocation>
        <location evidence="1">Cell envelope</location>
    </subcellularLocation>
</comment>
<reference evidence="9" key="1">
    <citation type="submission" date="2025-08" db="UniProtKB">
        <authorList>
            <consortium name="Ensembl"/>
        </authorList>
    </citation>
    <scope>IDENTIFICATION</scope>
</reference>
<dbReference type="FunFam" id="2.60.40.10:FF:000616">
    <property type="entry name" value="PKHD1 like 1"/>
    <property type="match status" value="1"/>
</dbReference>
<dbReference type="OrthoDB" id="120976at2759"/>
<dbReference type="SUPFAM" id="SSF81296">
    <property type="entry name" value="E set domains"/>
    <property type="match status" value="11"/>
</dbReference>
<keyword evidence="3" id="KW-0677">Repeat</keyword>
<dbReference type="InterPro" id="IPR008972">
    <property type="entry name" value="Cupredoxin"/>
</dbReference>
<evidence type="ECO:0000256" key="2">
    <source>
        <dbReference type="ARBA" id="ARBA00022729"/>
    </source>
</evidence>